<keyword evidence="5" id="KW-0325">Glycoprotein</keyword>
<dbReference type="Pfam" id="PF00135">
    <property type="entry name" value="COesterase"/>
    <property type="match status" value="2"/>
</dbReference>
<reference evidence="8" key="1">
    <citation type="submission" date="2022-07" db="EMBL/GenBank/DDBJ databases">
        <authorList>
            <person name="Trinca V."/>
            <person name="Uliana J.V.C."/>
            <person name="Torres T.T."/>
            <person name="Ward R.J."/>
            <person name="Monesi N."/>
        </authorList>
    </citation>
    <scope>NUCLEOTIDE SEQUENCE</scope>
    <source>
        <strain evidence="8">HSMRA1968</strain>
        <tissue evidence="8">Whole embryos</tissue>
    </source>
</reference>
<dbReference type="InterPro" id="IPR019826">
    <property type="entry name" value="Carboxylesterase_B_AS"/>
</dbReference>
<keyword evidence="2" id="KW-0719">Serine esterase</keyword>
<evidence type="ECO:0000256" key="4">
    <source>
        <dbReference type="ARBA" id="ARBA00023157"/>
    </source>
</evidence>
<organism evidence="8 9">
    <name type="scientific">Pseudolycoriella hygida</name>
    <dbReference type="NCBI Taxonomy" id="35572"/>
    <lineage>
        <taxon>Eukaryota</taxon>
        <taxon>Metazoa</taxon>
        <taxon>Ecdysozoa</taxon>
        <taxon>Arthropoda</taxon>
        <taxon>Hexapoda</taxon>
        <taxon>Insecta</taxon>
        <taxon>Pterygota</taxon>
        <taxon>Neoptera</taxon>
        <taxon>Endopterygota</taxon>
        <taxon>Diptera</taxon>
        <taxon>Nematocera</taxon>
        <taxon>Sciaroidea</taxon>
        <taxon>Sciaridae</taxon>
        <taxon>Pseudolycoriella</taxon>
    </lineage>
</organism>
<dbReference type="EMBL" id="WJQU01000004">
    <property type="protein sequence ID" value="KAJ6635101.1"/>
    <property type="molecule type" value="Genomic_DNA"/>
</dbReference>
<sequence>MIRAGSVKMKLNRNVILCFILKSLLVALSTSQVIEIEDGLILGREMESRSGVIFNGFLGIPFARPPIGDLRFRAPERNDPWDGILNCTAFGPLCMQFGAGIFASEDCLQLNVFTKNLPFNETVELKPVIVYIHGGGFEGGTAINHGPEYLMDRDVLLVTVQYRLGAFGFMAVGRPDVTGNQGLKDQTLALRWVQRNIHYFGGDPDRVTLTGLSAGSFSATAHMISPMSQGLFHNVIGLSGSIVSQIKPDTNNTGIVTELARRVNCTTETIDNMIDCLRLTPAEEIAQNMGIGIFPCLIFSWTPLLEEDFGQERFVTEDPSLLFRNGNFSRVNAMMGITAHEFVYPAAVILYNPVATAYLNDNWNNIAPICFYFEGNEFYSTEEMARTIRESYFPFDVIDIRSFNNLNNLFADSIISYGVHKFAQLASQFIDVYYYKFSYVGQLSAFHFPRNSPFGVHHGDDIQYVFNYGFQGIGIPLTHPDSFVVERMTRIWEQFAWTGNPNNQTDEYLEDMFWPRHDNASQWYLDIGNHLVEKNGLFLERFTVWDNFETNSTFLLSVAKMKFKLNVLILIVLLGFVRITKSQIVQIENGLIEGRQVLTRSGVPFNGFFAIPYAEPPLGELRFLVPVPKRPWDGILNCTVFGPMCMQLNAGIFGSEDCLHLNVFTKNLPSNETSELKPVIAFIHGGGFAAGTAMNHGPEYLMDRDIVLVTIQYRLGAFGFMALELPEIPGNQGLKDQNLALKWIQANIHHFGGDPNRVTIGGLSAGSLSVTAHMASPMSRGLFHNVIGLSGSIAGQKRPVSNNIVFVKEVATRVNCTVETIESMVDCLRNTSGEDIANNMAMTYFPCLMYPWTPWIVEPDFGQERFMPDDPSVLFREGNFTRVNVMAGITAHEFIWPAALLFDPNATTYLNENWDEIAPTCFYFAGNEFTSTEEMAATLRESYFPFDVIDVRSFNNLNNLFADSIISYGVHKFVHLVNQFVDVYYYKFSYIGQLSFFHFPRYFPFGAHHGDDIQYVFNYGWQGIAIPLDHLDSLIVERMTRMWEQFAWSGNPNNPRDEYLEYMIWPKHDNEYEWYLDIGNHLVEKNGLFLERFTVWDNFEKK</sequence>
<name>A0A9Q0MNU8_9DIPT</name>
<dbReference type="AlphaFoldDB" id="A0A9Q0MNU8"/>
<dbReference type="InterPro" id="IPR002018">
    <property type="entry name" value="CarbesteraseB"/>
</dbReference>
<accession>A0A9Q0MNU8</accession>
<dbReference type="PROSITE" id="PS00122">
    <property type="entry name" value="CARBOXYLESTERASE_B_1"/>
    <property type="match status" value="2"/>
</dbReference>
<dbReference type="InterPro" id="IPR050309">
    <property type="entry name" value="Type-B_Carboxylest/Lipase"/>
</dbReference>
<evidence type="ECO:0000313" key="8">
    <source>
        <dbReference type="EMBL" id="KAJ6635101.1"/>
    </source>
</evidence>
<dbReference type="GO" id="GO:0052689">
    <property type="term" value="F:carboxylic ester hydrolase activity"/>
    <property type="evidence" value="ECO:0007669"/>
    <property type="project" value="UniProtKB-KW"/>
</dbReference>
<feature type="chain" id="PRO_5040332719" evidence="6">
    <location>
        <begin position="32"/>
        <end position="1102"/>
    </location>
</feature>
<dbReference type="Proteomes" id="UP001151699">
    <property type="component" value="Chromosome C"/>
</dbReference>
<protein>
    <submittedName>
        <fullName evidence="8">Esterase FE4</fullName>
    </submittedName>
</protein>
<evidence type="ECO:0000256" key="6">
    <source>
        <dbReference type="SAM" id="SignalP"/>
    </source>
</evidence>
<evidence type="ECO:0000259" key="7">
    <source>
        <dbReference type="Pfam" id="PF00135"/>
    </source>
</evidence>
<feature type="signal peptide" evidence="6">
    <location>
        <begin position="1"/>
        <end position="31"/>
    </location>
</feature>
<feature type="domain" description="Carboxylesterase type B" evidence="7">
    <location>
        <begin position="582"/>
        <end position="1095"/>
    </location>
</feature>
<evidence type="ECO:0000256" key="5">
    <source>
        <dbReference type="ARBA" id="ARBA00023180"/>
    </source>
</evidence>
<keyword evidence="6" id="KW-0732">Signal</keyword>
<evidence type="ECO:0000256" key="2">
    <source>
        <dbReference type="ARBA" id="ARBA00022487"/>
    </source>
</evidence>
<feature type="domain" description="Carboxylesterase type B" evidence="7">
    <location>
        <begin position="31"/>
        <end position="544"/>
    </location>
</feature>
<dbReference type="InterPro" id="IPR029058">
    <property type="entry name" value="AB_hydrolase_fold"/>
</dbReference>
<keyword evidence="9" id="KW-1185">Reference proteome</keyword>
<keyword evidence="4" id="KW-1015">Disulfide bond</keyword>
<evidence type="ECO:0000313" key="9">
    <source>
        <dbReference type="Proteomes" id="UP001151699"/>
    </source>
</evidence>
<gene>
    <name evidence="8" type="primary">ESTF_0</name>
    <name evidence="8" type="ORF">Bhyg_13684</name>
</gene>
<comment type="caution">
    <text evidence="8">The sequence shown here is derived from an EMBL/GenBank/DDBJ whole genome shotgun (WGS) entry which is preliminary data.</text>
</comment>
<proteinExistence type="inferred from homology"/>
<dbReference type="Gene3D" id="3.40.50.1820">
    <property type="entry name" value="alpha/beta hydrolase"/>
    <property type="match status" value="2"/>
</dbReference>
<dbReference type="SUPFAM" id="SSF53474">
    <property type="entry name" value="alpha/beta-Hydrolases"/>
    <property type="match status" value="2"/>
</dbReference>
<evidence type="ECO:0000256" key="3">
    <source>
        <dbReference type="ARBA" id="ARBA00022801"/>
    </source>
</evidence>
<dbReference type="OrthoDB" id="19653at2759"/>
<evidence type="ECO:0000256" key="1">
    <source>
        <dbReference type="ARBA" id="ARBA00005964"/>
    </source>
</evidence>
<keyword evidence="3" id="KW-0378">Hydrolase</keyword>
<comment type="similarity">
    <text evidence="1">Belongs to the type-B carboxylesterase/lipase family.</text>
</comment>
<dbReference type="PANTHER" id="PTHR11559">
    <property type="entry name" value="CARBOXYLESTERASE"/>
    <property type="match status" value="1"/>
</dbReference>